<feature type="domain" description="ABC transmembrane type-1" evidence="11">
    <location>
        <begin position="25"/>
        <end position="325"/>
    </location>
</feature>
<feature type="transmembrane region" description="Helical" evidence="9">
    <location>
        <begin position="158"/>
        <end position="177"/>
    </location>
</feature>
<dbReference type="FunFam" id="3.40.50.300:FF:000604">
    <property type="entry name" value="ABC transporter B family member 28"/>
    <property type="match status" value="1"/>
</dbReference>
<evidence type="ECO:0000256" key="6">
    <source>
        <dbReference type="ARBA" id="ARBA00022989"/>
    </source>
</evidence>
<dbReference type="InterPro" id="IPR027417">
    <property type="entry name" value="P-loop_NTPase"/>
</dbReference>
<feature type="transmembrane region" description="Helical" evidence="9">
    <location>
        <begin position="24"/>
        <end position="49"/>
    </location>
</feature>
<dbReference type="SUPFAM" id="SSF52540">
    <property type="entry name" value="P-loop containing nucleoside triphosphate hydrolases"/>
    <property type="match status" value="1"/>
</dbReference>
<dbReference type="HOGENOM" id="CLU_000604_84_3_10"/>
<dbReference type="InterPro" id="IPR003593">
    <property type="entry name" value="AAA+_ATPase"/>
</dbReference>
<keyword evidence="5 12" id="KW-0067">ATP-binding</keyword>
<dbReference type="eggNOG" id="COG1132">
    <property type="taxonomic scope" value="Bacteria"/>
</dbReference>
<dbReference type="InterPro" id="IPR003439">
    <property type="entry name" value="ABC_transporter-like_ATP-bd"/>
</dbReference>
<evidence type="ECO:0000256" key="7">
    <source>
        <dbReference type="ARBA" id="ARBA00023136"/>
    </source>
</evidence>
<dbReference type="Gene3D" id="3.40.50.300">
    <property type="entry name" value="P-loop containing nucleotide triphosphate hydrolases"/>
    <property type="match status" value="1"/>
</dbReference>
<dbReference type="PROSITE" id="PS50929">
    <property type="entry name" value="ABC_TM1F"/>
    <property type="match status" value="1"/>
</dbReference>
<feature type="transmembrane region" description="Helical" evidence="9">
    <location>
        <begin position="183"/>
        <end position="204"/>
    </location>
</feature>
<dbReference type="Gene3D" id="1.20.1560.10">
    <property type="entry name" value="ABC transporter type 1, transmembrane domain"/>
    <property type="match status" value="1"/>
</dbReference>
<evidence type="ECO:0000259" key="10">
    <source>
        <dbReference type="PROSITE" id="PS50893"/>
    </source>
</evidence>
<keyword evidence="4" id="KW-0547">Nucleotide-binding</keyword>
<comment type="subcellular location">
    <subcellularLocation>
        <location evidence="1">Cell membrane</location>
        <topology evidence="1">Multi-pass membrane protein</topology>
    </subcellularLocation>
</comment>
<dbReference type="GO" id="GO:0005737">
    <property type="term" value="C:cytoplasm"/>
    <property type="evidence" value="ECO:0007669"/>
    <property type="project" value="UniProtKB-ARBA"/>
</dbReference>
<reference evidence="12 13" key="1">
    <citation type="journal article" date="2011" name="J. Bacteriol.">
        <title>Complete genome sequence of Algoriphagus sp. PR1, bacterial prey of a colony-forming choanoflagellate.</title>
        <authorList>
            <person name="Alegado R.A."/>
            <person name="Ferriera S."/>
            <person name="Nusbaum C."/>
            <person name="Young S.K."/>
            <person name="Zeng Q."/>
            <person name="Imamovic A."/>
            <person name="Fairclough S.R."/>
            <person name="King N."/>
        </authorList>
    </citation>
    <scope>NUCLEOTIDE SEQUENCE [LARGE SCALE GENOMIC DNA]</scope>
    <source>
        <strain evidence="12 13">PR1</strain>
    </source>
</reference>
<evidence type="ECO:0000256" key="9">
    <source>
        <dbReference type="SAM" id="Phobius"/>
    </source>
</evidence>
<dbReference type="AlphaFoldDB" id="A3I1Y8"/>
<dbReference type="InterPro" id="IPR036640">
    <property type="entry name" value="ABC1_TM_sf"/>
</dbReference>
<dbReference type="RefSeq" id="WP_008200044.1">
    <property type="nucleotide sequence ID" value="NZ_CM001023.1"/>
</dbReference>
<dbReference type="GO" id="GO:0140359">
    <property type="term" value="F:ABC-type transporter activity"/>
    <property type="evidence" value="ECO:0007669"/>
    <property type="project" value="InterPro"/>
</dbReference>
<feature type="domain" description="ABC transporter" evidence="10">
    <location>
        <begin position="359"/>
        <end position="595"/>
    </location>
</feature>
<dbReference type="GO" id="GO:0016887">
    <property type="term" value="F:ATP hydrolysis activity"/>
    <property type="evidence" value="ECO:0007669"/>
    <property type="project" value="InterPro"/>
</dbReference>
<dbReference type="InterPro" id="IPR039421">
    <property type="entry name" value="Type_1_exporter"/>
</dbReference>
<dbReference type="SMART" id="SM00382">
    <property type="entry name" value="AAA"/>
    <property type="match status" value="1"/>
</dbReference>
<dbReference type="PROSITE" id="PS00211">
    <property type="entry name" value="ABC_TRANSPORTER_1"/>
    <property type="match status" value="1"/>
</dbReference>
<dbReference type="GO" id="GO:0034040">
    <property type="term" value="F:ATPase-coupled lipid transmembrane transporter activity"/>
    <property type="evidence" value="ECO:0007669"/>
    <property type="project" value="TreeGrafter"/>
</dbReference>
<proteinExistence type="predicted"/>
<dbReference type="Pfam" id="PF00005">
    <property type="entry name" value="ABC_tran"/>
    <property type="match status" value="1"/>
</dbReference>
<evidence type="ECO:0000313" key="12">
    <source>
        <dbReference type="EMBL" id="EAZ79804.2"/>
    </source>
</evidence>
<sequence length="599" mass="68054">MFEKIFNKYFRHFGFFYSYIGPKLILLILMSLFVGLLDGFGLALFMPIFQIAADGDSLSTADNMGDLKFLLTGIEWLGFDLTLNSVVVFMVVLFFLKAIFKFLDGYIKIKLQNQFVKKIRFQMVDGLSDLDYKHFLNLDSGKVQNTLSSEAVKITYGFLSYFNSIQHLVLLLVYIGLAFLSNFQFAILVSIGGYLSNFLFRYFFSRTEKESINLSSLGHQFQSYLIQAVHNFKYLKATDYFSSYNLKLKSVINQIEHGQKKIGIYGSIMASLREPIILVVVMIIILIQVNFMEGSLSTIILSLVFFYRSLNYVVTLQGSWQGFISNIGGVISSVNLINDFKDGKETFNKTDEIKKISALDIQSASFVYPNGFQVLKQVNLEIEPLKTYAFVGESGSGKTTLVNMLIGLFHPSEGKIIVNNQDRSEVDLSSYRKRFGYITQEPVIFNDNIYNNVTLWAEKSEENLSKFQKAVSLANIHNFIDSLPEKESTRLGDNGVMVSGGQKQRISIARELYKDVDVLIFDEATSALDSETEKLIQDNIDMLMGKFTMIIIAHRLSTIRKVDTISLMDKGRVIASGKFEDLVSENGQFKRMVELQEFN</sequence>
<keyword evidence="3 9" id="KW-0812">Transmembrane</keyword>
<evidence type="ECO:0000256" key="5">
    <source>
        <dbReference type="ARBA" id="ARBA00022840"/>
    </source>
</evidence>
<keyword evidence="7 9" id="KW-0472">Membrane</keyword>
<dbReference type="PANTHER" id="PTHR24221">
    <property type="entry name" value="ATP-BINDING CASSETTE SUB-FAMILY B"/>
    <property type="match status" value="1"/>
</dbReference>
<name>A3I1Y8_9BACT</name>
<feature type="transmembrane region" description="Helical" evidence="9">
    <location>
        <begin position="81"/>
        <end position="100"/>
    </location>
</feature>
<dbReference type="GO" id="GO:0005886">
    <property type="term" value="C:plasma membrane"/>
    <property type="evidence" value="ECO:0007669"/>
    <property type="project" value="UniProtKB-SubCell"/>
</dbReference>
<evidence type="ECO:0000256" key="1">
    <source>
        <dbReference type="ARBA" id="ARBA00004651"/>
    </source>
</evidence>
<evidence type="ECO:0000256" key="8">
    <source>
        <dbReference type="ARBA" id="ARBA00040960"/>
    </source>
</evidence>
<keyword evidence="13" id="KW-1185">Reference proteome</keyword>
<accession>A3I1Y8</accession>
<protein>
    <recommendedName>
        <fullName evidence="8">Multidrug resistance-like ATP-binding protein MdlB</fullName>
    </recommendedName>
</protein>
<dbReference type="PANTHER" id="PTHR24221:SF654">
    <property type="entry name" value="ATP-BINDING CASSETTE SUB-FAMILY B MEMBER 6"/>
    <property type="match status" value="1"/>
</dbReference>
<dbReference type="PROSITE" id="PS50893">
    <property type="entry name" value="ABC_TRANSPORTER_2"/>
    <property type="match status" value="1"/>
</dbReference>
<gene>
    <name evidence="12" type="ORF">ALPR1_09268</name>
</gene>
<dbReference type="Proteomes" id="UP000003919">
    <property type="component" value="Unassembled WGS sequence"/>
</dbReference>
<dbReference type="STRING" id="388413.ALPR1_09268"/>
<dbReference type="SUPFAM" id="SSF90123">
    <property type="entry name" value="ABC transporter transmembrane region"/>
    <property type="match status" value="1"/>
</dbReference>
<evidence type="ECO:0000256" key="3">
    <source>
        <dbReference type="ARBA" id="ARBA00022692"/>
    </source>
</evidence>
<dbReference type="InterPro" id="IPR011527">
    <property type="entry name" value="ABC1_TM_dom"/>
</dbReference>
<evidence type="ECO:0000313" key="13">
    <source>
        <dbReference type="Proteomes" id="UP000003919"/>
    </source>
</evidence>
<dbReference type="EMBL" id="AAXU02000001">
    <property type="protein sequence ID" value="EAZ79804.2"/>
    <property type="molecule type" value="Genomic_DNA"/>
</dbReference>
<organism evidence="12 13">
    <name type="scientific">Algoriphagus machipongonensis</name>
    <dbReference type="NCBI Taxonomy" id="388413"/>
    <lineage>
        <taxon>Bacteria</taxon>
        <taxon>Pseudomonadati</taxon>
        <taxon>Bacteroidota</taxon>
        <taxon>Cytophagia</taxon>
        <taxon>Cytophagales</taxon>
        <taxon>Cyclobacteriaceae</taxon>
        <taxon>Algoriphagus</taxon>
    </lineage>
</organism>
<dbReference type="OrthoDB" id="1111069at2"/>
<keyword evidence="6 9" id="KW-1133">Transmembrane helix</keyword>
<keyword evidence="2" id="KW-0813">Transport</keyword>
<feature type="transmembrane region" description="Helical" evidence="9">
    <location>
        <begin position="276"/>
        <end position="307"/>
    </location>
</feature>
<dbReference type="InterPro" id="IPR017871">
    <property type="entry name" value="ABC_transporter-like_CS"/>
</dbReference>
<evidence type="ECO:0000259" key="11">
    <source>
        <dbReference type="PROSITE" id="PS50929"/>
    </source>
</evidence>
<evidence type="ECO:0000256" key="2">
    <source>
        <dbReference type="ARBA" id="ARBA00022448"/>
    </source>
</evidence>
<dbReference type="GO" id="GO:0005524">
    <property type="term" value="F:ATP binding"/>
    <property type="evidence" value="ECO:0007669"/>
    <property type="project" value="UniProtKB-KW"/>
</dbReference>
<evidence type="ECO:0000256" key="4">
    <source>
        <dbReference type="ARBA" id="ARBA00022741"/>
    </source>
</evidence>
<comment type="caution">
    <text evidence="12">The sequence shown here is derived from an EMBL/GenBank/DDBJ whole genome shotgun (WGS) entry which is preliminary data.</text>
</comment>